<protein>
    <submittedName>
        <fullName evidence="2">Uncharacterized protein</fullName>
    </submittedName>
</protein>
<keyword evidence="1" id="KW-0812">Transmembrane</keyword>
<reference evidence="2" key="1">
    <citation type="submission" date="2018-02" db="EMBL/GenBank/DDBJ databases">
        <title>Rhizophora mucronata_Transcriptome.</title>
        <authorList>
            <person name="Meera S.P."/>
            <person name="Sreeshan A."/>
            <person name="Augustine A."/>
        </authorList>
    </citation>
    <scope>NUCLEOTIDE SEQUENCE</scope>
    <source>
        <tissue evidence="2">Leaf</tissue>
    </source>
</reference>
<name>A0A2P2QT87_RHIMU</name>
<sequence length="26" mass="3113">MIADVVVFDFSFVFGYVITRIYLLRQ</sequence>
<keyword evidence="1" id="KW-0472">Membrane</keyword>
<keyword evidence="1" id="KW-1133">Transmembrane helix</keyword>
<organism evidence="2">
    <name type="scientific">Rhizophora mucronata</name>
    <name type="common">Asiatic mangrove</name>
    <dbReference type="NCBI Taxonomy" id="61149"/>
    <lineage>
        <taxon>Eukaryota</taxon>
        <taxon>Viridiplantae</taxon>
        <taxon>Streptophyta</taxon>
        <taxon>Embryophyta</taxon>
        <taxon>Tracheophyta</taxon>
        <taxon>Spermatophyta</taxon>
        <taxon>Magnoliopsida</taxon>
        <taxon>eudicotyledons</taxon>
        <taxon>Gunneridae</taxon>
        <taxon>Pentapetalae</taxon>
        <taxon>rosids</taxon>
        <taxon>fabids</taxon>
        <taxon>Malpighiales</taxon>
        <taxon>Rhizophoraceae</taxon>
        <taxon>Rhizophora</taxon>
    </lineage>
</organism>
<feature type="transmembrane region" description="Helical" evidence="1">
    <location>
        <begin position="6"/>
        <end position="23"/>
    </location>
</feature>
<dbReference type="EMBL" id="GGEC01089703">
    <property type="protein sequence ID" value="MBX70187.1"/>
    <property type="molecule type" value="Transcribed_RNA"/>
</dbReference>
<proteinExistence type="predicted"/>
<evidence type="ECO:0000256" key="1">
    <source>
        <dbReference type="SAM" id="Phobius"/>
    </source>
</evidence>
<dbReference type="AlphaFoldDB" id="A0A2P2QT87"/>
<evidence type="ECO:0000313" key="2">
    <source>
        <dbReference type="EMBL" id="MBX70187.1"/>
    </source>
</evidence>
<accession>A0A2P2QT87</accession>